<dbReference type="Pfam" id="PF00651">
    <property type="entry name" value="BTB"/>
    <property type="match status" value="1"/>
</dbReference>
<dbReference type="InterPro" id="IPR011333">
    <property type="entry name" value="SKP1/BTB/POZ_sf"/>
</dbReference>
<dbReference type="Gene3D" id="3.30.710.10">
    <property type="entry name" value="Potassium Channel Kv1.1, Chain A"/>
    <property type="match status" value="1"/>
</dbReference>
<dbReference type="InterPro" id="IPR000210">
    <property type="entry name" value="BTB/POZ_dom"/>
</dbReference>
<name>A0AAV6U9A3_9ARAC</name>
<feature type="domain" description="BTB" evidence="4">
    <location>
        <begin position="215"/>
        <end position="275"/>
    </location>
</feature>
<dbReference type="PANTHER" id="PTHR45632">
    <property type="entry name" value="LD33804P"/>
    <property type="match status" value="1"/>
</dbReference>
<feature type="compositionally biased region" description="Basic and acidic residues" evidence="3">
    <location>
        <begin position="160"/>
        <end position="172"/>
    </location>
</feature>
<dbReference type="PROSITE" id="PS50097">
    <property type="entry name" value="BTB"/>
    <property type="match status" value="1"/>
</dbReference>
<dbReference type="InterPro" id="IPR011705">
    <property type="entry name" value="BACK"/>
</dbReference>
<accession>A0AAV6U9A3</accession>
<evidence type="ECO:0000259" key="4">
    <source>
        <dbReference type="PROSITE" id="PS50097"/>
    </source>
</evidence>
<feature type="compositionally biased region" description="Polar residues" evidence="3">
    <location>
        <begin position="97"/>
        <end position="118"/>
    </location>
</feature>
<comment type="caution">
    <text evidence="5">The sequence shown here is derived from an EMBL/GenBank/DDBJ whole genome shotgun (WGS) entry which is preliminary data.</text>
</comment>
<gene>
    <name evidence="5" type="ORF">JTE90_016497</name>
</gene>
<proteinExistence type="predicted"/>
<dbReference type="Gene3D" id="1.25.40.420">
    <property type="match status" value="1"/>
</dbReference>
<evidence type="ECO:0000313" key="5">
    <source>
        <dbReference type="EMBL" id="KAG8180221.1"/>
    </source>
</evidence>
<feature type="compositionally biased region" description="Basic and acidic residues" evidence="3">
    <location>
        <begin position="68"/>
        <end position="90"/>
    </location>
</feature>
<organism evidence="5 6">
    <name type="scientific">Oedothorax gibbosus</name>
    <dbReference type="NCBI Taxonomy" id="931172"/>
    <lineage>
        <taxon>Eukaryota</taxon>
        <taxon>Metazoa</taxon>
        <taxon>Ecdysozoa</taxon>
        <taxon>Arthropoda</taxon>
        <taxon>Chelicerata</taxon>
        <taxon>Arachnida</taxon>
        <taxon>Araneae</taxon>
        <taxon>Araneomorphae</taxon>
        <taxon>Entelegynae</taxon>
        <taxon>Araneoidea</taxon>
        <taxon>Linyphiidae</taxon>
        <taxon>Erigoninae</taxon>
        <taxon>Oedothorax</taxon>
    </lineage>
</organism>
<dbReference type="EMBL" id="JAFNEN010000575">
    <property type="protein sequence ID" value="KAG8180221.1"/>
    <property type="molecule type" value="Genomic_DNA"/>
</dbReference>
<keyword evidence="2" id="KW-0677">Repeat</keyword>
<keyword evidence="1" id="KW-0880">Kelch repeat</keyword>
<dbReference type="SUPFAM" id="SSF54695">
    <property type="entry name" value="POZ domain"/>
    <property type="match status" value="1"/>
</dbReference>
<dbReference type="AlphaFoldDB" id="A0AAV6U9A3"/>
<dbReference type="Pfam" id="PF07707">
    <property type="entry name" value="BACK"/>
    <property type="match status" value="1"/>
</dbReference>
<protein>
    <recommendedName>
        <fullName evidence="4">BTB domain-containing protein</fullName>
    </recommendedName>
</protein>
<feature type="compositionally biased region" description="Basic and acidic residues" evidence="3">
    <location>
        <begin position="134"/>
        <end position="152"/>
    </location>
</feature>
<dbReference type="PANTHER" id="PTHR45632:SF3">
    <property type="entry name" value="KELCH-LIKE PROTEIN 32"/>
    <property type="match status" value="1"/>
</dbReference>
<sequence length="573" mass="65709">MAQILGQIRNLLGRIRSCLRNNIDQDDYKGQDAYSYENRADNKNQKVNLTSYRVLGDNFEKIDPKYEVDSKPEHLRSSSHDKVADFKSEDDKEDSVTDVSPQEITSTGNSSDGFENINPSEAQNVINHIKEECPEECKPDNSDASSDDKDYPTKVSSGRMIERDSQLKKESPESIQDMVPSSDEEPLHLMDILEDVTINEIPSFLSFIQRTELYPDVVVVKLGKDNEFHINNKILVNYSGYFNERLQFNTEKRCVLKVKEQCVDPTAFECVLNFLCSKRPITCHNLTAEIIRTATYLEVDPVISKIQSIVRNKEDIVEYALAKFSLIEQIRSHLENSPAVENPVRKARVIVKGQKCNLKAKHLKKLADFAYIEKQMESFFYRSILGKNLNANLFEQLATRPHVVVENSENLTLWLFNVFKHNFKATLFIDSEIYLESMNISLQLCSQFLAVRLEQVALASDYLMLSKAQIKRILEEDIVGARSELVVYLAAVKWTIFKFKARKQSARELFGCVRFGQMSNKEIMALYQPPLLEVMLRAPEIHELIDEATNEPESSSKDPNFKERTLLLKGQAF</sequence>
<dbReference type="SMART" id="SM00875">
    <property type="entry name" value="BACK"/>
    <property type="match status" value="1"/>
</dbReference>
<keyword evidence="6" id="KW-1185">Reference proteome</keyword>
<evidence type="ECO:0000313" key="6">
    <source>
        <dbReference type="Proteomes" id="UP000827092"/>
    </source>
</evidence>
<reference evidence="5 6" key="1">
    <citation type="journal article" date="2022" name="Nat. Ecol. Evol.">
        <title>A masculinizing supergene underlies an exaggerated male reproductive morph in a spider.</title>
        <authorList>
            <person name="Hendrickx F."/>
            <person name="De Corte Z."/>
            <person name="Sonet G."/>
            <person name="Van Belleghem S.M."/>
            <person name="Kostlbacher S."/>
            <person name="Vangestel C."/>
        </authorList>
    </citation>
    <scope>NUCLEOTIDE SEQUENCE [LARGE SCALE GENOMIC DNA]</scope>
    <source>
        <strain evidence="5">W744_W776</strain>
    </source>
</reference>
<feature type="region of interest" description="Disordered" evidence="3">
    <location>
        <begin position="134"/>
        <end position="182"/>
    </location>
</feature>
<evidence type="ECO:0000256" key="1">
    <source>
        <dbReference type="ARBA" id="ARBA00022441"/>
    </source>
</evidence>
<evidence type="ECO:0000256" key="3">
    <source>
        <dbReference type="SAM" id="MobiDB-lite"/>
    </source>
</evidence>
<dbReference type="Proteomes" id="UP000827092">
    <property type="component" value="Unassembled WGS sequence"/>
</dbReference>
<feature type="region of interest" description="Disordered" evidence="3">
    <location>
        <begin position="68"/>
        <end position="118"/>
    </location>
</feature>
<evidence type="ECO:0000256" key="2">
    <source>
        <dbReference type="ARBA" id="ARBA00022737"/>
    </source>
</evidence>